<keyword evidence="4" id="KW-0804">Transcription</keyword>
<dbReference type="Gene3D" id="1.10.10.10">
    <property type="entry name" value="Winged helix-like DNA-binding domain superfamily/Winged helix DNA-binding domain"/>
    <property type="match status" value="1"/>
</dbReference>
<dbReference type="SUPFAM" id="SSF88659">
    <property type="entry name" value="Sigma3 and sigma4 domains of RNA polymerase sigma factors"/>
    <property type="match status" value="1"/>
</dbReference>
<protein>
    <submittedName>
        <fullName evidence="7">Sigma-70 family RNA polymerase sigma factor</fullName>
    </submittedName>
</protein>
<evidence type="ECO:0000313" key="8">
    <source>
        <dbReference type="Proteomes" id="UP000324927"/>
    </source>
</evidence>
<dbReference type="InterPro" id="IPR007627">
    <property type="entry name" value="RNA_pol_sigma70_r2"/>
</dbReference>
<keyword evidence="3" id="KW-0731">Sigma factor</keyword>
<evidence type="ECO:0000256" key="4">
    <source>
        <dbReference type="ARBA" id="ARBA00023163"/>
    </source>
</evidence>
<dbReference type="GO" id="GO:0006352">
    <property type="term" value="P:DNA-templated transcription initiation"/>
    <property type="evidence" value="ECO:0007669"/>
    <property type="project" value="InterPro"/>
</dbReference>
<evidence type="ECO:0000256" key="1">
    <source>
        <dbReference type="ARBA" id="ARBA00010641"/>
    </source>
</evidence>
<dbReference type="GO" id="GO:0016987">
    <property type="term" value="F:sigma factor activity"/>
    <property type="evidence" value="ECO:0007669"/>
    <property type="project" value="UniProtKB-KW"/>
</dbReference>
<dbReference type="InterPro" id="IPR013249">
    <property type="entry name" value="RNA_pol_sigma70_r4_t2"/>
</dbReference>
<accession>A0A5A9GGC7</accession>
<evidence type="ECO:0000259" key="6">
    <source>
        <dbReference type="Pfam" id="PF08281"/>
    </source>
</evidence>
<dbReference type="InterPro" id="IPR013324">
    <property type="entry name" value="RNA_pol_sigma_r3/r4-like"/>
</dbReference>
<comment type="similarity">
    <text evidence="1">Belongs to the sigma-70 factor family. ECF subfamily.</text>
</comment>
<dbReference type="Proteomes" id="UP000324927">
    <property type="component" value="Unassembled WGS sequence"/>
</dbReference>
<reference evidence="7 8" key="1">
    <citation type="submission" date="2019-08" db="EMBL/GenBank/DDBJ databases">
        <authorList>
            <person name="Grouzdev D."/>
            <person name="Tikhonova E."/>
            <person name="Kravchenko I."/>
        </authorList>
    </citation>
    <scope>NUCLEOTIDE SEQUENCE [LARGE SCALE GENOMIC DNA]</scope>
    <source>
        <strain evidence="7 8">59b</strain>
    </source>
</reference>
<proteinExistence type="inferred from homology"/>
<evidence type="ECO:0000256" key="3">
    <source>
        <dbReference type="ARBA" id="ARBA00023082"/>
    </source>
</evidence>
<dbReference type="EMBL" id="VTTN01000014">
    <property type="protein sequence ID" value="KAA0592752.1"/>
    <property type="molecule type" value="Genomic_DNA"/>
</dbReference>
<gene>
    <name evidence="7" type="ORF">FZ942_26765</name>
</gene>
<dbReference type="RefSeq" id="WP_149234119.1">
    <property type="nucleotide sequence ID" value="NZ_JALJXJ010000017.1"/>
</dbReference>
<feature type="domain" description="RNA polymerase sigma factor 70 region 4 type 2" evidence="6">
    <location>
        <begin position="119"/>
        <end position="168"/>
    </location>
</feature>
<dbReference type="OrthoDB" id="9794372at2"/>
<dbReference type="AlphaFoldDB" id="A0A5A9GGC7"/>
<dbReference type="InterPro" id="IPR013325">
    <property type="entry name" value="RNA_pol_sigma_r2"/>
</dbReference>
<dbReference type="PANTHER" id="PTHR43133:SF63">
    <property type="entry name" value="RNA POLYMERASE SIGMA FACTOR FECI-RELATED"/>
    <property type="match status" value="1"/>
</dbReference>
<keyword evidence="8" id="KW-1185">Reference proteome</keyword>
<comment type="caution">
    <text evidence="7">The sequence shown here is derived from an EMBL/GenBank/DDBJ whole genome shotgun (WGS) entry which is preliminary data.</text>
</comment>
<dbReference type="NCBIfam" id="TIGR02937">
    <property type="entry name" value="sigma70-ECF"/>
    <property type="match status" value="1"/>
</dbReference>
<evidence type="ECO:0000259" key="5">
    <source>
        <dbReference type="Pfam" id="PF04542"/>
    </source>
</evidence>
<organism evidence="7 8">
    <name type="scientific">Azospirillum lipoferum</name>
    <dbReference type="NCBI Taxonomy" id="193"/>
    <lineage>
        <taxon>Bacteria</taxon>
        <taxon>Pseudomonadati</taxon>
        <taxon>Pseudomonadota</taxon>
        <taxon>Alphaproteobacteria</taxon>
        <taxon>Rhodospirillales</taxon>
        <taxon>Azospirillaceae</taxon>
        <taxon>Azospirillum</taxon>
    </lineage>
</organism>
<feature type="domain" description="RNA polymerase sigma-70 region 2" evidence="5">
    <location>
        <begin position="20"/>
        <end position="86"/>
    </location>
</feature>
<dbReference type="SUPFAM" id="SSF88946">
    <property type="entry name" value="Sigma2 domain of RNA polymerase sigma factors"/>
    <property type="match status" value="1"/>
</dbReference>
<dbReference type="Gene3D" id="1.10.1740.10">
    <property type="match status" value="1"/>
</dbReference>
<keyword evidence="2" id="KW-0805">Transcription regulation</keyword>
<evidence type="ECO:0000313" key="7">
    <source>
        <dbReference type="EMBL" id="KAA0592752.1"/>
    </source>
</evidence>
<dbReference type="InterPro" id="IPR014284">
    <property type="entry name" value="RNA_pol_sigma-70_dom"/>
</dbReference>
<dbReference type="GO" id="GO:0003677">
    <property type="term" value="F:DNA binding"/>
    <property type="evidence" value="ECO:0007669"/>
    <property type="project" value="InterPro"/>
</dbReference>
<sequence length="179" mass="19783">MSIKQPVLEDACGTAQFGLFYSEHHGWLHNWLRRKLGCTHNAADVAQDTFLRILASRDALLGIREPRAFLTTTAKRLLLDRARRQTIEQAYLAELALAAETIAGHPSPEDVLAAVQALEQIGAALQAVSAKAREAFLMHYLDGQTHASIAGHLGVSTRMVQKYLAQCLLQCCRVRDSHL</sequence>
<dbReference type="InterPro" id="IPR036388">
    <property type="entry name" value="WH-like_DNA-bd_sf"/>
</dbReference>
<dbReference type="PANTHER" id="PTHR43133">
    <property type="entry name" value="RNA POLYMERASE ECF-TYPE SIGMA FACTO"/>
    <property type="match status" value="1"/>
</dbReference>
<dbReference type="Pfam" id="PF08281">
    <property type="entry name" value="Sigma70_r4_2"/>
    <property type="match status" value="1"/>
</dbReference>
<dbReference type="InterPro" id="IPR039425">
    <property type="entry name" value="RNA_pol_sigma-70-like"/>
</dbReference>
<evidence type="ECO:0000256" key="2">
    <source>
        <dbReference type="ARBA" id="ARBA00023015"/>
    </source>
</evidence>
<name>A0A5A9GGC7_AZOLI</name>
<dbReference type="Pfam" id="PF04542">
    <property type="entry name" value="Sigma70_r2"/>
    <property type="match status" value="1"/>
</dbReference>